<name>A0A0W0VTQ8_9GAMM</name>
<dbReference type="Proteomes" id="UP000054908">
    <property type="component" value="Unassembled WGS sequence"/>
</dbReference>
<comment type="caution">
    <text evidence="1">The sequence shown here is derived from an EMBL/GenBank/DDBJ whole genome shotgun (WGS) entry which is preliminary data.</text>
</comment>
<evidence type="ECO:0000313" key="1">
    <source>
        <dbReference type="EMBL" id="KTD23516.1"/>
    </source>
</evidence>
<dbReference type="AlphaFoldDB" id="A0A0W0VTQ8"/>
<keyword evidence="2" id="KW-1185">Reference proteome</keyword>
<protein>
    <submittedName>
        <fullName evidence="1">Uncharacterized protein</fullName>
    </submittedName>
</protein>
<reference evidence="1 2" key="1">
    <citation type="submission" date="2015-11" db="EMBL/GenBank/DDBJ databases">
        <title>Genomic analysis of 38 Legionella species identifies large and diverse effector repertoires.</title>
        <authorList>
            <person name="Burstein D."/>
            <person name="Amaro F."/>
            <person name="Zusman T."/>
            <person name="Lifshitz Z."/>
            <person name="Cohen O."/>
            <person name="Gilbert J.A."/>
            <person name="Pupko T."/>
            <person name="Shuman H.A."/>
            <person name="Segal G."/>
        </authorList>
    </citation>
    <scope>NUCLEOTIDE SEQUENCE [LARGE SCALE GENOMIC DNA]</scope>
    <source>
        <strain evidence="1 2">PX-1-G2-E2</strain>
    </source>
</reference>
<accession>A0A0W0VTQ8</accession>
<evidence type="ECO:0000313" key="2">
    <source>
        <dbReference type="Proteomes" id="UP000054908"/>
    </source>
</evidence>
<organism evidence="1 2">
    <name type="scientific">Legionella maceachernii</name>
    <dbReference type="NCBI Taxonomy" id="466"/>
    <lineage>
        <taxon>Bacteria</taxon>
        <taxon>Pseudomonadati</taxon>
        <taxon>Pseudomonadota</taxon>
        <taxon>Gammaproteobacteria</taxon>
        <taxon>Legionellales</taxon>
        <taxon>Legionellaceae</taxon>
        <taxon>Legionella</taxon>
    </lineage>
</organism>
<sequence length="64" mass="7542">MGTQKALLIKTENVLKMGMRKFRSHLPQYLLTFNPVAITVTGKQERPIFQQSIMQKNRILRLRE</sequence>
<proteinExistence type="predicted"/>
<gene>
    <name evidence="1" type="ORF">Lmac_3192</name>
</gene>
<dbReference type="EMBL" id="LNYL01000054">
    <property type="protein sequence ID" value="KTD23516.1"/>
    <property type="molecule type" value="Genomic_DNA"/>
</dbReference>